<dbReference type="PANTHER" id="PTHR43308">
    <property type="entry name" value="OUTER MEMBRANE PROTEIN ALPHA-RELATED"/>
    <property type="match status" value="1"/>
</dbReference>
<comment type="caution">
    <text evidence="3">The sequence shown here is derived from an EMBL/GenBank/DDBJ whole genome shotgun (WGS) entry which is preliminary data.</text>
</comment>
<dbReference type="PROSITE" id="PS51272">
    <property type="entry name" value="SLH"/>
    <property type="match status" value="3"/>
</dbReference>
<dbReference type="STRING" id="1479485.DA73_0239325"/>
<reference evidence="2" key="2">
    <citation type="submission" date="2019-11" db="EMBL/GenBank/DDBJ databases">
        <title>Improved Assembly of Tolypothrix boutellei genome.</title>
        <authorList>
            <person name="Sarangi A.N."/>
            <person name="Mukherjee M."/>
            <person name="Ghosh S."/>
            <person name="Singh D."/>
            <person name="Das A."/>
            <person name="Kant S."/>
            <person name="Prusty A."/>
            <person name="Tripathy S."/>
        </authorList>
    </citation>
    <scope>NUCLEOTIDE SEQUENCE</scope>
    <source>
        <strain evidence="2">VB521301</strain>
    </source>
</reference>
<feature type="domain" description="SLH" evidence="1">
    <location>
        <begin position="99"/>
        <end position="158"/>
    </location>
</feature>
<protein>
    <submittedName>
        <fullName evidence="2">S-layer homology domain-containing protein</fullName>
    </submittedName>
    <submittedName>
        <fullName evidence="3">S-layer protein</fullName>
    </submittedName>
</protein>
<dbReference type="RefSeq" id="WP_038082134.1">
    <property type="nucleotide sequence ID" value="NZ_JHEG04000001.1"/>
</dbReference>
<accession>A0A0C1QTP1</accession>
<dbReference type="EMBL" id="JHEG02000059">
    <property type="protein sequence ID" value="KIE07213.1"/>
    <property type="molecule type" value="Genomic_DNA"/>
</dbReference>
<dbReference type="EMBL" id="JHEG04000001">
    <property type="protein sequence ID" value="KAF3889359.1"/>
    <property type="molecule type" value="Genomic_DNA"/>
</dbReference>
<dbReference type="InterPro" id="IPR051465">
    <property type="entry name" value="Cell_Envelope_Struct_Comp"/>
</dbReference>
<evidence type="ECO:0000313" key="2">
    <source>
        <dbReference type="EMBL" id="KAF3889359.1"/>
    </source>
</evidence>
<feature type="domain" description="SLH" evidence="1">
    <location>
        <begin position="35"/>
        <end position="98"/>
    </location>
</feature>
<dbReference type="Pfam" id="PF00395">
    <property type="entry name" value="SLH"/>
    <property type="match status" value="3"/>
</dbReference>
<dbReference type="AlphaFoldDB" id="A0A0C1QTP1"/>
<organism evidence="3">
    <name type="scientific">Tolypothrix bouteillei VB521301</name>
    <dbReference type="NCBI Taxonomy" id="1479485"/>
    <lineage>
        <taxon>Bacteria</taxon>
        <taxon>Bacillati</taxon>
        <taxon>Cyanobacteriota</taxon>
        <taxon>Cyanophyceae</taxon>
        <taxon>Nostocales</taxon>
        <taxon>Tolypothrichaceae</taxon>
        <taxon>Tolypothrix</taxon>
    </lineage>
</organism>
<evidence type="ECO:0000259" key="1">
    <source>
        <dbReference type="PROSITE" id="PS51272"/>
    </source>
</evidence>
<proteinExistence type="predicted"/>
<dbReference type="Proteomes" id="UP000029738">
    <property type="component" value="Unassembled WGS sequence"/>
</dbReference>
<name>A0A0C1QTP1_9CYAN</name>
<dbReference type="PANTHER" id="PTHR43308:SF5">
    <property type="entry name" value="S-LAYER PROTEIN _ PEPTIDOGLYCAN ENDO-BETA-N-ACETYLGLUCOSAMINIDASE"/>
    <property type="match status" value="1"/>
</dbReference>
<sequence>MFGHTRWQAGCAAFMTLGITAGTIAPLITPTASLAQTSFSDVSYNYWASQFIQELAQRGVIAGFPDGTFRPDQAVTRAQFAAMIRKAFQKSAERQAVRFYDVPSNYWAYMAINEAYTTGFLSGYPGNRFEPNQNIPRQQVLVSLANGLDYVANNSTESTLQYYNDAYDISSYARTPVAAATEKRLVVNYPNVKSLQPQAVATRAQVAAFIYQALVSTGQVSAINSPYIVAAGNTTPPKPVAVTIPEGTVIPVKYDKAEKILVTKDETAPLTLTVGQNVVTDRGTLVIPAGSQVVGKLKPAKNGSQFVAEKLVLTNGQEYQLSATSEVITKTETIKKGTSTKAIVKNAALGAGAAAAVSAVTGDRAIATEEVLGGAAIGGLLGLFFGKKSVDLVVIDPDTDLQMTVERNLQISLR</sequence>
<reference evidence="3" key="1">
    <citation type="journal article" date="2015" name="Genome Announc.">
        <title>Draft Genome Sequence of Tolypothrix boutellei Strain VB521301.</title>
        <authorList>
            <person name="Chandrababunaidu M.M."/>
            <person name="Singh D."/>
            <person name="Sen D."/>
            <person name="Bhan S."/>
            <person name="Das S."/>
            <person name="Gupta A."/>
            <person name="Adhikary S.P."/>
            <person name="Tripathy S."/>
        </authorList>
    </citation>
    <scope>NUCLEOTIDE SEQUENCE</scope>
    <source>
        <strain evidence="3">VB521301</strain>
    </source>
</reference>
<keyword evidence="4" id="KW-1185">Reference proteome</keyword>
<evidence type="ECO:0000313" key="3">
    <source>
        <dbReference type="EMBL" id="KIE07213.1"/>
    </source>
</evidence>
<dbReference type="InterPro" id="IPR001119">
    <property type="entry name" value="SLH_dom"/>
</dbReference>
<dbReference type="OrthoDB" id="9759810at2"/>
<evidence type="ECO:0000313" key="4">
    <source>
        <dbReference type="Proteomes" id="UP000029738"/>
    </source>
</evidence>
<gene>
    <name evidence="3" type="ORF">DA73_0239325</name>
    <name evidence="2" type="ORF">DA73_0400030685</name>
</gene>
<feature type="domain" description="SLH" evidence="1">
    <location>
        <begin position="160"/>
        <end position="224"/>
    </location>
</feature>